<feature type="region of interest" description="Disordered" evidence="1">
    <location>
        <begin position="434"/>
        <end position="470"/>
    </location>
</feature>
<protein>
    <recommendedName>
        <fullName evidence="2">Zinc beta-ribbon domain-containing protein</fullName>
    </recommendedName>
</protein>
<dbReference type="Proteomes" id="UP000289738">
    <property type="component" value="Chromosome A09"/>
</dbReference>
<proteinExistence type="predicted"/>
<accession>A0A445BIR5</accession>
<evidence type="ECO:0000313" key="3">
    <source>
        <dbReference type="EMBL" id="RYR38573.1"/>
    </source>
</evidence>
<keyword evidence="4" id="KW-1185">Reference proteome</keyword>
<evidence type="ECO:0000256" key="1">
    <source>
        <dbReference type="SAM" id="MobiDB-lite"/>
    </source>
</evidence>
<evidence type="ECO:0000313" key="4">
    <source>
        <dbReference type="Proteomes" id="UP000289738"/>
    </source>
</evidence>
<dbReference type="PANTHER" id="PTHR44137:SF57">
    <property type="entry name" value="CHAPERONE DNAJ-DOMAIN PROTEIN"/>
    <property type="match status" value="1"/>
</dbReference>
<sequence>MYCQFPIFELILKIAKRTNFPESAVFSTSKESSQQKQDLPKNKFFLLRLFDLSSLLLLPPVLQQHHRDLRHMDESNKHKAIRAKEISEKMFAAGDVYTAMRFARMARNLFPGLEGTQDDVATMRESYVSLASLIHSERNKFVGADGAFELVSQAWSVLSDKAKRAMIDEKINAPAFDEEVKVETCKLATECEYIPSEEGANCDHNVTEAATSIAKIQKENSPASRSSTFWTMCRRCKLVFLYPRVKVNCRLLCFVCNKEFMAVELDRRKVLSARRRSRGLHTVNPQAHDVSNFHGSTLLRKTCQGSSATQEKDVQQMYQKVKRKRNEEQVTERENASQEEHPVAKRSYFNPSKIRSALEDMSLTSCDERNSKEPDFKYSGITQAKESGIAKGIYQAELRNHFMDIAVNALSTKLAALNPDTNDSQKANETGETFLRESESCDQDNCEKPDERTSGVQATMPSAGSNTMTDMLTKSLGKMSIDFQFPNNADKEV</sequence>
<dbReference type="Pfam" id="PF23551">
    <property type="entry name" value="Zn_ribbon_20"/>
    <property type="match status" value="1"/>
</dbReference>
<dbReference type="InterPro" id="IPR018253">
    <property type="entry name" value="DnaJ_domain_CS"/>
</dbReference>
<dbReference type="InterPro" id="IPR036869">
    <property type="entry name" value="J_dom_sf"/>
</dbReference>
<organism evidence="3 4">
    <name type="scientific">Arachis hypogaea</name>
    <name type="common">Peanut</name>
    <dbReference type="NCBI Taxonomy" id="3818"/>
    <lineage>
        <taxon>Eukaryota</taxon>
        <taxon>Viridiplantae</taxon>
        <taxon>Streptophyta</taxon>
        <taxon>Embryophyta</taxon>
        <taxon>Tracheophyta</taxon>
        <taxon>Spermatophyta</taxon>
        <taxon>Magnoliopsida</taxon>
        <taxon>eudicotyledons</taxon>
        <taxon>Gunneridae</taxon>
        <taxon>Pentapetalae</taxon>
        <taxon>rosids</taxon>
        <taxon>fabids</taxon>
        <taxon>Fabales</taxon>
        <taxon>Fabaceae</taxon>
        <taxon>Papilionoideae</taxon>
        <taxon>50 kb inversion clade</taxon>
        <taxon>dalbergioids sensu lato</taxon>
        <taxon>Dalbergieae</taxon>
        <taxon>Pterocarpus clade</taxon>
        <taxon>Arachis</taxon>
    </lineage>
</organism>
<gene>
    <name evidence="3" type="ORF">Ahy_A09g043630</name>
</gene>
<dbReference type="PROSITE" id="PS00636">
    <property type="entry name" value="DNAJ_1"/>
    <property type="match status" value="1"/>
</dbReference>
<reference evidence="3 4" key="1">
    <citation type="submission" date="2019-01" db="EMBL/GenBank/DDBJ databases">
        <title>Sequencing of cultivated peanut Arachis hypogaea provides insights into genome evolution and oil improvement.</title>
        <authorList>
            <person name="Chen X."/>
        </authorList>
    </citation>
    <scope>NUCLEOTIDE SEQUENCE [LARGE SCALE GENOMIC DNA]</scope>
    <source>
        <strain evidence="4">cv. Fuhuasheng</strain>
        <tissue evidence="3">Leaves</tissue>
    </source>
</reference>
<evidence type="ECO:0000259" key="2">
    <source>
        <dbReference type="Pfam" id="PF23551"/>
    </source>
</evidence>
<dbReference type="EMBL" id="SDMP01000009">
    <property type="protein sequence ID" value="RYR38573.1"/>
    <property type="molecule type" value="Genomic_DNA"/>
</dbReference>
<dbReference type="AlphaFoldDB" id="A0A445BIR5"/>
<comment type="caution">
    <text evidence="3">The sequence shown here is derived from an EMBL/GenBank/DDBJ whole genome shotgun (WGS) entry which is preliminary data.</text>
</comment>
<dbReference type="SUPFAM" id="SSF46565">
    <property type="entry name" value="Chaperone J-domain"/>
    <property type="match status" value="1"/>
</dbReference>
<name>A0A445BIR5_ARAHY</name>
<dbReference type="OrthoDB" id="10250354at2759"/>
<dbReference type="PANTHER" id="PTHR44137">
    <property type="entry name" value="BNAC03G44070D PROTEIN"/>
    <property type="match status" value="1"/>
</dbReference>
<feature type="compositionally biased region" description="Basic and acidic residues" evidence="1">
    <location>
        <begin position="434"/>
        <end position="453"/>
    </location>
</feature>
<dbReference type="STRING" id="3818.A0A445BIR5"/>
<feature type="compositionally biased region" description="Polar residues" evidence="1">
    <location>
        <begin position="454"/>
        <end position="470"/>
    </location>
</feature>
<dbReference type="Gene3D" id="1.10.287.110">
    <property type="entry name" value="DnaJ domain"/>
    <property type="match status" value="1"/>
</dbReference>
<dbReference type="InterPro" id="IPR056988">
    <property type="entry name" value="Zn_ribbon_pln"/>
</dbReference>
<feature type="compositionally biased region" description="Basic and acidic residues" evidence="1">
    <location>
        <begin position="325"/>
        <end position="343"/>
    </location>
</feature>
<feature type="domain" description="Zinc beta-ribbon" evidence="2">
    <location>
        <begin position="229"/>
        <end position="263"/>
    </location>
</feature>
<feature type="region of interest" description="Disordered" evidence="1">
    <location>
        <begin position="322"/>
        <end position="344"/>
    </location>
</feature>